<sequence>MAQPLDQEAMQTAHDTAMNSNGQPQDDLLARKLNQVKIHDKDNSSRSALLTNNDNEEVDDEVDAEIQHAPLLSETSFSKDNRDAVPQFGLLGSHERAMLFLNTNAPFSAFICGVQGSGKSHTTACILENALTPSKQLGRLEKPLSALVFSYGQFGGDGSGFSISEAAFLGAPNPSYPDNAHVKKVHVLVSPSNYVKMSKLYLRVPNVSALKFKLKPQNLDIEIMLTLMNVITQIFRQMATEGFGFNYLTFKARLKKCRVNPAQINMLQMRLGLLESFLDLDNSCPIPQFNEGEVTIMDMSCPFVDANTACILFRIGLQRYLQSKAAGKMVVLYEAHRICIPSPYILPNPGAKALNESLLATIQPMLLTNLIALCSVTVIHRFSSPEWFAAIKRHVAMKPEEHHMVMRAIESLKTGTAFAAIIWKDEEGRLVKGVGKFLDLKVRKRVTNDGGQSVLAV</sequence>
<evidence type="ECO:0000256" key="1">
    <source>
        <dbReference type="SAM" id="MobiDB-lite"/>
    </source>
</evidence>
<organism evidence="2 3">
    <name type="scientific">Ophiobolus disseminans</name>
    <dbReference type="NCBI Taxonomy" id="1469910"/>
    <lineage>
        <taxon>Eukaryota</taxon>
        <taxon>Fungi</taxon>
        <taxon>Dikarya</taxon>
        <taxon>Ascomycota</taxon>
        <taxon>Pezizomycotina</taxon>
        <taxon>Dothideomycetes</taxon>
        <taxon>Pleosporomycetidae</taxon>
        <taxon>Pleosporales</taxon>
        <taxon>Pleosporineae</taxon>
        <taxon>Phaeosphaeriaceae</taxon>
        <taxon>Ophiobolus</taxon>
    </lineage>
</organism>
<protein>
    <submittedName>
        <fullName evidence="2">Uncharacterized protein</fullName>
    </submittedName>
</protein>
<reference evidence="2" key="1">
    <citation type="journal article" date="2020" name="Stud. Mycol.">
        <title>101 Dothideomycetes genomes: a test case for predicting lifestyles and emergence of pathogens.</title>
        <authorList>
            <person name="Haridas S."/>
            <person name="Albert R."/>
            <person name="Binder M."/>
            <person name="Bloem J."/>
            <person name="Labutti K."/>
            <person name="Salamov A."/>
            <person name="Andreopoulos B."/>
            <person name="Baker S."/>
            <person name="Barry K."/>
            <person name="Bills G."/>
            <person name="Bluhm B."/>
            <person name="Cannon C."/>
            <person name="Castanera R."/>
            <person name="Culley D."/>
            <person name="Daum C."/>
            <person name="Ezra D."/>
            <person name="Gonzalez J."/>
            <person name="Henrissat B."/>
            <person name="Kuo A."/>
            <person name="Liang C."/>
            <person name="Lipzen A."/>
            <person name="Lutzoni F."/>
            <person name="Magnuson J."/>
            <person name="Mondo S."/>
            <person name="Nolan M."/>
            <person name="Ohm R."/>
            <person name="Pangilinan J."/>
            <person name="Park H.-J."/>
            <person name="Ramirez L."/>
            <person name="Alfaro M."/>
            <person name="Sun H."/>
            <person name="Tritt A."/>
            <person name="Yoshinaga Y."/>
            <person name="Zwiers L.-H."/>
            <person name="Turgeon B."/>
            <person name="Goodwin S."/>
            <person name="Spatafora J."/>
            <person name="Crous P."/>
            <person name="Grigoriev I."/>
        </authorList>
    </citation>
    <scope>NUCLEOTIDE SEQUENCE</scope>
    <source>
        <strain evidence="2">CBS 113818</strain>
    </source>
</reference>
<feature type="region of interest" description="Disordered" evidence="1">
    <location>
        <begin position="39"/>
        <end position="58"/>
    </location>
</feature>
<proteinExistence type="predicted"/>
<evidence type="ECO:0000313" key="2">
    <source>
        <dbReference type="EMBL" id="KAF2826700.1"/>
    </source>
</evidence>
<evidence type="ECO:0000313" key="3">
    <source>
        <dbReference type="Proteomes" id="UP000799424"/>
    </source>
</evidence>
<dbReference type="AlphaFoldDB" id="A0A6A7A055"/>
<dbReference type="EMBL" id="MU006225">
    <property type="protein sequence ID" value="KAF2826700.1"/>
    <property type="molecule type" value="Genomic_DNA"/>
</dbReference>
<keyword evidence="3" id="KW-1185">Reference proteome</keyword>
<dbReference type="OrthoDB" id="2316594at2759"/>
<name>A0A6A7A055_9PLEO</name>
<gene>
    <name evidence="2" type="ORF">CC86DRAFT_416381</name>
</gene>
<accession>A0A6A7A055</accession>
<feature type="region of interest" description="Disordered" evidence="1">
    <location>
        <begin position="1"/>
        <end position="28"/>
    </location>
</feature>
<feature type="compositionally biased region" description="Polar residues" evidence="1">
    <location>
        <begin position="9"/>
        <end position="24"/>
    </location>
</feature>
<dbReference type="Proteomes" id="UP000799424">
    <property type="component" value="Unassembled WGS sequence"/>
</dbReference>